<comment type="caution">
    <text evidence="2">The sequence shown here is derived from an EMBL/GenBank/DDBJ whole genome shotgun (WGS) entry which is preliminary data.</text>
</comment>
<dbReference type="Pfam" id="PF05069">
    <property type="entry name" value="Phage_tail_S"/>
    <property type="match status" value="1"/>
</dbReference>
<feature type="region of interest" description="Disordered" evidence="1">
    <location>
        <begin position="38"/>
        <end position="69"/>
    </location>
</feature>
<dbReference type="Proteomes" id="UP000188728">
    <property type="component" value="Unassembled WGS sequence"/>
</dbReference>
<organism evidence="2 3">
    <name type="scientific">Rodentibacter trehalosifermentans</name>
    <dbReference type="NCBI Taxonomy" id="1908263"/>
    <lineage>
        <taxon>Bacteria</taxon>
        <taxon>Pseudomonadati</taxon>
        <taxon>Pseudomonadota</taxon>
        <taxon>Gammaproteobacteria</taxon>
        <taxon>Pasteurellales</taxon>
        <taxon>Pasteurellaceae</taxon>
        <taxon>Rodentibacter</taxon>
    </lineage>
</organism>
<dbReference type="EMBL" id="MLHK01000034">
    <property type="protein sequence ID" value="OOF45260.1"/>
    <property type="molecule type" value="Genomic_DNA"/>
</dbReference>
<accession>A0A1V3IT92</accession>
<protein>
    <submittedName>
        <fullName evidence="2">Phage virion morphogenesis protein</fullName>
    </submittedName>
</protein>
<name>A0A1V3IT92_9PAST</name>
<feature type="compositionally biased region" description="Basic residues" evidence="1">
    <location>
        <begin position="58"/>
        <end position="69"/>
    </location>
</feature>
<gene>
    <name evidence="2" type="ORF">BKK51_06830</name>
</gene>
<evidence type="ECO:0000256" key="1">
    <source>
        <dbReference type="SAM" id="MobiDB-lite"/>
    </source>
</evidence>
<evidence type="ECO:0000313" key="3">
    <source>
        <dbReference type="Proteomes" id="UP000188728"/>
    </source>
</evidence>
<dbReference type="NCBIfam" id="TIGR01635">
    <property type="entry name" value="tail_comp_S"/>
    <property type="match status" value="1"/>
</dbReference>
<dbReference type="InterPro" id="IPR006522">
    <property type="entry name" value="Phage_virion_morphogenesis"/>
</dbReference>
<dbReference type="RefSeq" id="WP_077474144.1">
    <property type="nucleotide sequence ID" value="NZ_MLHK01000034.1"/>
</dbReference>
<evidence type="ECO:0000313" key="2">
    <source>
        <dbReference type="EMBL" id="OOF45260.1"/>
    </source>
</evidence>
<dbReference type="AlphaFoldDB" id="A0A1V3IT92"/>
<reference evidence="2 3" key="1">
    <citation type="submission" date="2016-10" db="EMBL/GenBank/DDBJ databases">
        <title>Rodentibacter gen. nov. and new species.</title>
        <authorList>
            <person name="Christensen H."/>
        </authorList>
    </citation>
    <scope>NUCLEOTIDE SEQUENCE [LARGE SCALE GENOMIC DNA]</scope>
    <source>
        <strain evidence="2 3">H1983213011</strain>
    </source>
</reference>
<sequence>MEDNIQQVKLAFAELLKNISKPRRRLLYQQIGRELARNQRRRIKAQQNPDGSNYDPRKPRKQFGKKKGRIKRQLMFRKLAMPAHMKLRHGQDEISLGFYGGDAVIASVHQYGLHSSPSENKEFKVKYAQRELLGFTKEDVEMIERFVIKAISEINV</sequence>
<proteinExistence type="predicted"/>